<feature type="transmembrane region" description="Helical" evidence="20">
    <location>
        <begin position="443"/>
        <end position="465"/>
    </location>
</feature>
<dbReference type="Pfam" id="PF00702">
    <property type="entry name" value="Hydrolase"/>
    <property type="match status" value="1"/>
</dbReference>
<keyword evidence="7" id="KW-0597">Phosphoprotein</keyword>
<evidence type="ECO:0000313" key="22">
    <source>
        <dbReference type="EMBL" id="CCK77956.1"/>
    </source>
</evidence>
<dbReference type="GO" id="GO:0016887">
    <property type="term" value="F:ATP hydrolysis activity"/>
    <property type="evidence" value="ECO:0007669"/>
    <property type="project" value="InterPro"/>
</dbReference>
<evidence type="ECO:0000256" key="4">
    <source>
        <dbReference type="ARBA" id="ARBA00015102"/>
    </source>
</evidence>
<keyword evidence="6 20" id="KW-1003">Cell membrane</keyword>
<evidence type="ECO:0000256" key="6">
    <source>
        <dbReference type="ARBA" id="ARBA00022475"/>
    </source>
</evidence>
<evidence type="ECO:0000256" key="12">
    <source>
        <dbReference type="ARBA" id="ARBA00022840"/>
    </source>
</evidence>
<dbReference type="SFLD" id="SFLDG00002">
    <property type="entry name" value="C1.7:_P-type_atpase_like"/>
    <property type="match status" value="1"/>
</dbReference>
<dbReference type="EMBL" id="FO203512">
    <property type="protein sequence ID" value="CCK77956.1"/>
    <property type="molecule type" value="Genomic_DNA"/>
</dbReference>
<dbReference type="InterPro" id="IPR059000">
    <property type="entry name" value="ATPase_P-type_domA"/>
</dbReference>
<evidence type="ECO:0000256" key="2">
    <source>
        <dbReference type="ARBA" id="ARBA00006024"/>
    </source>
</evidence>
<dbReference type="SUPFAM" id="SSF56784">
    <property type="entry name" value="HAD-like"/>
    <property type="match status" value="1"/>
</dbReference>
<keyword evidence="11" id="KW-0187">Copper transport</keyword>
<evidence type="ECO:0000256" key="11">
    <source>
        <dbReference type="ARBA" id="ARBA00022796"/>
    </source>
</evidence>
<feature type="domain" description="HMA" evidence="21">
    <location>
        <begin position="103"/>
        <end position="166"/>
    </location>
</feature>
<dbReference type="PATRIC" id="fig|698738.3.peg.3934"/>
<evidence type="ECO:0000256" key="1">
    <source>
        <dbReference type="ARBA" id="ARBA00004651"/>
    </source>
</evidence>
<evidence type="ECO:0000256" key="19">
    <source>
        <dbReference type="ARBA" id="ARBA00033239"/>
    </source>
</evidence>
<evidence type="ECO:0000256" key="13">
    <source>
        <dbReference type="ARBA" id="ARBA00022967"/>
    </source>
</evidence>
<dbReference type="GO" id="GO:0005524">
    <property type="term" value="F:ATP binding"/>
    <property type="evidence" value="ECO:0007669"/>
    <property type="project" value="UniProtKB-UniRule"/>
</dbReference>
<dbReference type="SFLD" id="SFLDF00027">
    <property type="entry name" value="p-type_atpase"/>
    <property type="match status" value="1"/>
</dbReference>
<evidence type="ECO:0000256" key="14">
    <source>
        <dbReference type="ARBA" id="ARBA00022989"/>
    </source>
</evidence>
<keyword evidence="5" id="KW-0813">Transport</keyword>
<evidence type="ECO:0000256" key="16">
    <source>
        <dbReference type="ARBA" id="ARBA00023065"/>
    </source>
</evidence>
<keyword evidence="13" id="KW-1278">Translocase</keyword>
<evidence type="ECO:0000256" key="5">
    <source>
        <dbReference type="ARBA" id="ARBA00022448"/>
    </source>
</evidence>
<gene>
    <name evidence="22" type="ORF">OLEAN_C37800</name>
</gene>
<dbReference type="GO" id="GO:0005507">
    <property type="term" value="F:copper ion binding"/>
    <property type="evidence" value="ECO:0007669"/>
    <property type="project" value="TreeGrafter"/>
</dbReference>
<dbReference type="GO" id="GO:0055070">
    <property type="term" value="P:copper ion homeostasis"/>
    <property type="evidence" value="ECO:0007669"/>
    <property type="project" value="TreeGrafter"/>
</dbReference>
<dbReference type="InterPro" id="IPR023298">
    <property type="entry name" value="ATPase_P-typ_TM_dom_sf"/>
</dbReference>
<dbReference type="GO" id="GO:0140581">
    <property type="term" value="F:P-type monovalent copper transporter activity"/>
    <property type="evidence" value="ECO:0007669"/>
    <property type="project" value="UniProtKB-EC"/>
</dbReference>
<comment type="similarity">
    <text evidence="2 20">Belongs to the cation transport ATPase (P-type) (TC 3.A.3) family. Type IB subfamily.</text>
</comment>
<dbReference type="InterPro" id="IPR001757">
    <property type="entry name" value="P_typ_ATPase"/>
</dbReference>
<accession>R4YRZ5</accession>
<dbReference type="Pfam" id="PF00122">
    <property type="entry name" value="E1-E2_ATPase"/>
    <property type="match status" value="1"/>
</dbReference>
<dbReference type="NCBIfam" id="TIGR01494">
    <property type="entry name" value="ATPase_P-type"/>
    <property type="match status" value="1"/>
</dbReference>
<dbReference type="HOGENOM" id="CLU_001771_0_3_6"/>
<evidence type="ECO:0000256" key="17">
    <source>
        <dbReference type="ARBA" id="ARBA00023136"/>
    </source>
</evidence>
<evidence type="ECO:0000256" key="10">
    <source>
        <dbReference type="ARBA" id="ARBA00022741"/>
    </source>
</evidence>
<dbReference type="PROSITE" id="PS50846">
    <property type="entry name" value="HMA_2"/>
    <property type="match status" value="2"/>
</dbReference>
<dbReference type="Gene3D" id="2.70.150.10">
    <property type="entry name" value="Calcium-transporting ATPase, cytoplasmic transduction domain A"/>
    <property type="match status" value="1"/>
</dbReference>
<dbReference type="InterPro" id="IPR018303">
    <property type="entry name" value="ATPase_P-typ_P_site"/>
</dbReference>
<evidence type="ECO:0000313" key="23">
    <source>
        <dbReference type="Proteomes" id="UP000032749"/>
    </source>
</evidence>
<sequence length="844" mass="89390">MTVSNVNEVESNSTLSEIKLLIDGANCGSCVKKIESALQEVSGVTQAEMNFAQRTVKVVGAATLLDLITAVEQAGYSAKMSTEEFESDTLDEKTEVKGSFDGSEIELLIDGASCGSCVNKIESALKQVAGVSRAEMNFAQRTVTVTGTAKQLDLIKAVEQAGYNAKVSTAENEDEALNEKEIADEVYYKRLMREMTIALAVGIPLMVYGLVVGEMTVSTISEQLAWLVVGLITLGVMVFSGKHFYVGAWQSFKNHSANMDTLIALGTGTAWLYSMVVVFAPEAVPEMARHVYFEATAMIIGLINLGLALELKARGRTSEAIKRLIGLQPKTARVIRDGIEVDIAIDQVLLNDVVRVRPGEKISVDGKVIEGHTAIDESMLTGESMPVEKTVGAEVVAGTINKTGSILFKATRVGKDTALAQIINMVKRAQNSKPPIGRMADVISAYFVPVVMIIAVTSALIWLNFGPEPVIAYAIISATTVLIIACPCALGLATPMSVMVGVGKAAEAGVLIRNGEALQTASKITAMILDKTGTITLGAPKVTDVVLAGEFDEDTVLRLSATLESGSEHPLAMAIVESAQESGLSIGKASNFKAIAGHGVQAEVDGKTLLFGNEKLMHEKGIELGDFVEKAQALAAEAKTPMFFAIDNKFSAIIAVADPIKEDSIAAIKRLQKNGIRVVMLTGDNRDTAKAVAKKVGITEFFAEVLPEQKSEKVQELQMQGEIVGMTGDGINDAPALAIANVGFAIGTGTDVAIESADITLMRGSLHGLADAIAVSKATLSNIKQNLFGAFIYNVAGVPFAAGILYPFFGVLLSPVIAGAAMAFSSLTVVSNANRLRFFKAEEH</sequence>
<proteinExistence type="inferred from homology"/>
<evidence type="ECO:0000259" key="21">
    <source>
        <dbReference type="PROSITE" id="PS50846"/>
    </source>
</evidence>
<dbReference type="PROSITE" id="PS00154">
    <property type="entry name" value="ATPASE_E1_E2"/>
    <property type="match status" value="1"/>
</dbReference>
<organism evidence="22 23">
    <name type="scientific">Oleispira antarctica RB-8</name>
    <dbReference type="NCBI Taxonomy" id="698738"/>
    <lineage>
        <taxon>Bacteria</taxon>
        <taxon>Pseudomonadati</taxon>
        <taxon>Pseudomonadota</taxon>
        <taxon>Gammaproteobacteria</taxon>
        <taxon>Oceanospirillales</taxon>
        <taxon>Oceanospirillaceae</taxon>
        <taxon>Oleispira</taxon>
    </lineage>
</organism>
<dbReference type="InterPro" id="IPR023214">
    <property type="entry name" value="HAD_sf"/>
</dbReference>
<feature type="transmembrane region" description="Helical" evidence="20">
    <location>
        <begin position="262"/>
        <end position="280"/>
    </location>
</feature>
<dbReference type="Proteomes" id="UP000032749">
    <property type="component" value="Chromosome"/>
</dbReference>
<comment type="subcellular location">
    <subcellularLocation>
        <location evidence="1">Cell membrane</location>
        <topology evidence="1">Multi-pass membrane protein</topology>
    </subcellularLocation>
</comment>
<dbReference type="SUPFAM" id="SSF55008">
    <property type="entry name" value="HMA, heavy metal-associated domain"/>
    <property type="match status" value="2"/>
</dbReference>
<keyword evidence="15" id="KW-0186">Copper</keyword>
<evidence type="ECO:0000256" key="8">
    <source>
        <dbReference type="ARBA" id="ARBA00022692"/>
    </source>
</evidence>
<dbReference type="Gene3D" id="3.40.1110.10">
    <property type="entry name" value="Calcium-transporting ATPase, cytoplasmic domain N"/>
    <property type="match status" value="1"/>
</dbReference>
<dbReference type="SUPFAM" id="SSF81665">
    <property type="entry name" value="Calcium ATPase, transmembrane domain M"/>
    <property type="match status" value="1"/>
</dbReference>
<dbReference type="SFLD" id="SFLDS00003">
    <property type="entry name" value="Haloacid_Dehalogenase"/>
    <property type="match status" value="1"/>
</dbReference>
<dbReference type="STRING" id="698738.OLEAN_C37800"/>
<dbReference type="EC" id="7.2.2.8" evidence="3"/>
<feature type="transmembrane region" description="Helical" evidence="20">
    <location>
        <begin position="223"/>
        <end position="241"/>
    </location>
</feature>
<reference evidence="22 23" key="1">
    <citation type="journal article" date="2013" name="Nat. Commun.">
        <title>Genome sequence and functional genomic analysis of the oil-degrading bacterium Oleispira antarctica.</title>
        <authorList>
            <person name="Kube M."/>
            <person name="Chernikova T.N."/>
            <person name="Al-Ramahi Y."/>
            <person name="Beloqui A."/>
            <person name="Lopez-Cortez N."/>
            <person name="Guazzaroni M.E."/>
            <person name="Heipieper H.J."/>
            <person name="Klages S."/>
            <person name="Kotsyurbenko O.R."/>
            <person name="Langer I."/>
            <person name="Nechitaylo T.Y."/>
            <person name="Lunsdorf H."/>
            <person name="Fernandez M."/>
            <person name="Juarez S."/>
            <person name="Ciordia S."/>
            <person name="Singer A."/>
            <person name="Kagan O."/>
            <person name="Egorova O."/>
            <person name="Petit P.A."/>
            <person name="Stogios P."/>
            <person name="Kim Y."/>
            <person name="Tchigvintsev A."/>
            <person name="Flick R."/>
            <person name="Denaro R."/>
            <person name="Genovese M."/>
            <person name="Albar J.P."/>
            <person name="Reva O.N."/>
            <person name="Martinez-Gomariz M."/>
            <person name="Tran H."/>
            <person name="Ferrer M."/>
            <person name="Savchenko A."/>
            <person name="Yakunin A.F."/>
            <person name="Yakimov M.M."/>
            <person name="Golyshina O.V."/>
            <person name="Reinhardt R."/>
            <person name="Golyshin P.N."/>
        </authorList>
    </citation>
    <scope>NUCLEOTIDE SEQUENCE [LARGE SCALE GENOMIC DNA]</scope>
</reference>
<dbReference type="Gene3D" id="3.40.50.1000">
    <property type="entry name" value="HAD superfamily/HAD-like"/>
    <property type="match status" value="1"/>
</dbReference>
<keyword evidence="22" id="KW-0378">Hydrolase</keyword>
<feature type="transmembrane region" description="Helical" evidence="20">
    <location>
        <begin position="292"/>
        <end position="313"/>
    </location>
</feature>
<keyword evidence="8 20" id="KW-0812">Transmembrane</keyword>
<dbReference type="CDD" id="cd00371">
    <property type="entry name" value="HMA"/>
    <property type="match status" value="2"/>
</dbReference>
<dbReference type="GO" id="GO:0005886">
    <property type="term" value="C:plasma membrane"/>
    <property type="evidence" value="ECO:0007669"/>
    <property type="project" value="UniProtKB-SubCell"/>
</dbReference>
<evidence type="ECO:0000256" key="15">
    <source>
        <dbReference type="ARBA" id="ARBA00023008"/>
    </source>
</evidence>
<feature type="transmembrane region" description="Helical" evidence="20">
    <location>
        <begin position="197"/>
        <end position="217"/>
    </location>
</feature>
<keyword evidence="12 20" id="KW-0067">ATP-binding</keyword>
<dbReference type="InterPro" id="IPR036412">
    <property type="entry name" value="HAD-like_sf"/>
</dbReference>
<evidence type="ECO:0000256" key="20">
    <source>
        <dbReference type="RuleBase" id="RU362081"/>
    </source>
</evidence>
<evidence type="ECO:0000256" key="7">
    <source>
        <dbReference type="ARBA" id="ARBA00022553"/>
    </source>
</evidence>
<protein>
    <recommendedName>
        <fullName evidence="4">Copper-exporting P-type ATPase</fullName>
        <ecNumber evidence="3">7.2.2.8</ecNumber>
    </recommendedName>
    <alternativeName>
        <fullName evidence="18">Copper-exporting P-type ATPase A</fullName>
    </alternativeName>
    <alternativeName>
        <fullName evidence="19">Cu(+)-exporting ATPase</fullName>
    </alternativeName>
</protein>
<dbReference type="CDD" id="cd02094">
    <property type="entry name" value="P-type_ATPase_Cu-like"/>
    <property type="match status" value="1"/>
</dbReference>
<dbReference type="KEGG" id="oai:OLEAN_C37800"/>
<dbReference type="SUPFAM" id="SSF81653">
    <property type="entry name" value="Calcium ATPase, transduction domain A"/>
    <property type="match status" value="1"/>
</dbReference>
<dbReference type="Gene3D" id="3.30.70.100">
    <property type="match status" value="2"/>
</dbReference>
<evidence type="ECO:0000256" key="9">
    <source>
        <dbReference type="ARBA" id="ARBA00022723"/>
    </source>
</evidence>
<feature type="domain" description="HMA" evidence="21">
    <location>
        <begin position="16"/>
        <end position="79"/>
    </location>
</feature>
<dbReference type="NCBIfam" id="TIGR01511">
    <property type="entry name" value="ATPase-IB1_Cu"/>
    <property type="match status" value="1"/>
</dbReference>
<name>R4YRZ5_OLEAN</name>
<dbReference type="NCBIfam" id="TIGR01525">
    <property type="entry name" value="ATPase-IB_hvy"/>
    <property type="match status" value="1"/>
</dbReference>
<evidence type="ECO:0000256" key="3">
    <source>
        <dbReference type="ARBA" id="ARBA00012517"/>
    </source>
</evidence>
<dbReference type="InterPro" id="IPR044492">
    <property type="entry name" value="P_typ_ATPase_HD_dom"/>
</dbReference>
<dbReference type="Pfam" id="PF00403">
    <property type="entry name" value="HMA"/>
    <property type="match status" value="2"/>
</dbReference>
<feature type="transmembrane region" description="Helical" evidence="20">
    <location>
        <begin position="812"/>
        <end position="830"/>
    </location>
</feature>
<keyword evidence="14 20" id="KW-1133">Transmembrane helix</keyword>
<dbReference type="PRINTS" id="PR00119">
    <property type="entry name" value="CATATPASE"/>
</dbReference>
<dbReference type="InterPro" id="IPR006121">
    <property type="entry name" value="HMA_dom"/>
</dbReference>
<dbReference type="OrthoDB" id="9814270at2"/>
<dbReference type="AlphaFoldDB" id="R4YRZ5"/>
<dbReference type="InterPro" id="IPR008250">
    <property type="entry name" value="ATPase_P-typ_transduc_dom_A_sf"/>
</dbReference>
<dbReference type="PANTHER" id="PTHR43520">
    <property type="entry name" value="ATP7, ISOFORM B"/>
    <property type="match status" value="1"/>
</dbReference>
<feature type="transmembrane region" description="Helical" evidence="20">
    <location>
        <begin position="787"/>
        <end position="806"/>
    </location>
</feature>
<keyword evidence="23" id="KW-1185">Reference proteome</keyword>
<keyword evidence="17 20" id="KW-0472">Membrane</keyword>
<evidence type="ECO:0000256" key="18">
    <source>
        <dbReference type="ARBA" id="ARBA00029719"/>
    </source>
</evidence>
<dbReference type="InterPro" id="IPR027256">
    <property type="entry name" value="P-typ_ATPase_IB"/>
</dbReference>
<keyword evidence="9 20" id="KW-0479">Metal-binding</keyword>
<keyword evidence="10 20" id="KW-0547">Nucleotide-binding</keyword>
<dbReference type="PANTHER" id="PTHR43520:SF6">
    <property type="entry name" value="COPPER-EXPORTING P-TYPE ATPASE"/>
    <property type="match status" value="1"/>
</dbReference>
<feature type="transmembrane region" description="Helical" evidence="20">
    <location>
        <begin position="471"/>
        <end position="494"/>
    </location>
</feature>
<dbReference type="InterPro" id="IPR036163">
    <property type="entry name" value="HMA_dom_sf"/>
</dbReference>
<dbReference type="GO" id="GO:0043682">
    <property type="term" value="F:P-type divalent copper transporter activity"/>
    <property type="evidence" value="ECO:0007669"/>
    <property type="project" value="TreeGrafter"/>
</dbReference>
<dbReference type="InterPro" id="IPR023299">
    <property type="entry name" value="ATPase_P-typ_cyto_dom_N"/>
</dbReference>
<dbReference type="FunFam" id="2.70.150.10:FF:000002">
    <property type="entry name" value="Copper-transporting ATPase 1, putative"/>
    <property type="match status" value="1"/>
</dbReference>
<keyword evidence="16" id="KW-0406">Ion transport</keyword>